<dbReference type="OMA" id="WAVAMPS"/>
<accession>R7TTU6</accession>
<dbReference type="PANTHER" id="PTHR48081:SF33">
    <property type="entry name" value="KYNURENINE FORMAMIDASE"/>
    <property type="match status" value="1"/>
</dbReference>
<keyword evidence="1" id="KW-0378">Hydrolase</keyword>
<dbReference type="FunCoup" id="R7TTU6">
    <property type="interactions" value="245"/>
</dbReference>
<evidence type="ECO:0000313" key="3">
    <source>
        <dbReference type="EMBL" id="ELT94881.1"/>
    </source>
</evidence>
<gene>
    <name evidence="3" type="ORF">CAPTEDRAFT_205385</name>
</gene>
<reference evidence="4" key="3">
    <citation type="submission" date="2015-06" db="UniProtKB">
        <authorList>
            <consortium name="EnsemblMetazoa"/>
        </authorList>
    </citation>
    <scope>IDENTIFICATION</scope>
</reference>
<sequence length="372" mass="41503">MWVIASIGLIDDAERTKVVAKDRHAAGNKVLGFADDLKLLETEQRDLKDAGTQVLRFCQDARINMEPSKEKLTAFYMPTNTSSTNTIRKNTDRAREGIQPKPVVEDIFTRRSGTELSKKEFDHEQVVYGPGPNQKLDIFAPGFLPKNAPIFVYFHGGYWQALCAEFSSFAARNVLKAGGVHVTVGYDLAPQATMSQMVSQAKQAVEFVVGLAKTRDSRGIYIGGHSAGGHLAAMMMCQNWHELIGEDAKYIKGALLISGVFDLRPLLKTYVNEPIKMTEEEAWLCSPWNPTNLDQFIKTTVKSKCSITIAIGAHESTEFRRQSDEFNQVLQSNGLLTKLVDIPDVDHFDVCHNLSQPDYTLTKVLMDMIELV</sequence>
<dbReference type="Gene3D" id="3.40.50.1820">
    <property type="entry name" value="alpha/beta hydrolase"/>
    <property type="match status" value="1"/>
</dbReference>
<organism evidence="3">
    <name type="scientific">Capitella teleta</name>
    <name type="common">Polychaete worm</name>
    <dbReference type="NCBI Taxonomy" id="283909"/>
    <lineage>
        <taxon>Eukaryota</taxon>
        <taxon>Metazoa</taxon>
        <taxon>Spiralia</taxon>
        <taxon>Lophotrochozoa</taxon>
        <taxon>Annelida</taxon>
        <taxon>Polychaeta</taxon>
        <taxon>Sedentaria</taxon>
        <taxon>Scolecida</taxon>
        <taxon>Capitellidae</taxon>
        <taxon>Capitella</taxon>
    </lineage>
</organism>
<dbReference type="STRING" id="283909.R7TTU6"/>
<dbReference type="Proteomes" id="UP000014760">
    <property type="component" value="Unassembled WGS sequence"/>
</dbReference>
<dbReference type="InterPro" id="IPR029058">
    <property type="entry name" value="AB_hydrolase_fold"/>
</dbReference>
<evidence type="ECO:0000259" key="2">
    <source>
        <dbReference type="Pfam" id="PF20434"/>
    </source>
</evidence>
<evidence type="ECO:0000256" key="1">
    <source>
        <dbReference type="ARBA" id="ARBA00022801"/>
    </source>
</evidence>
<reference evidence="5" key="1">
    <citation type="submission" date="2012-12" db="EMBL/GenBank/DDBJ databases">
        <authorList>
            <person name="Hellsten U."/>
            <person name="Grimwood J."/>
            <person name="Chapman J.A."/>
            <person name="Shapiro H."/>
            <person name="Aerts A."/>
            <person name="Otillar R.P."/>
            <person name="Terry A.Y."/>
            <person name="Boore J.L."/>
            <person name="Simakov O."/>
            <person name="Marletaz F."/>
            <person name="Cho S.-J."/>
            <person name="Edsinger-Gonzales E."/>
            <person name="Havlak P."/>
            <person name="Kuo D.-H."/>
            <person name="Larsson T."/>
            <person name="Lv J."/>
            <person name="Arendt D."/>
            <person name="Savage R."/>
            <person name="Osoegawa K."/>
            <person name="de Jong P."/>
            <person name="Lindberg D.R."/>
            <person name="Seaver E.C."/>
            <person name="Weisblat D.A."/>
            <person name="Putnam N.H."/>
            <person name="Grigoriev I.V."/>
            <person name="Rokhsar D.S."/>
        </authorList>
    </citation>
    <scope>NUCLEOTIDE SEQUENCE</scope>
    <source>
        <strain evidence="5">I ESC-2004</strain>
    </source>
</reference>
<feature type="domain" description="BD-FAE-like" evidence="2">
    <location>
        <begin position="136"/>
        <end position="252"/>
    </location>
</feature>
<dbReference type="InterPro" id="IPR050300">
    <property type="entry name" value="GDXG_lipolytic_enzyme"/>
</dbReference>
<dbReference type="EMBL" id="AMQN01002477">
    <property type="status" value="NOT_ANNOTATED_CDS"/>
    <property type="molecule type" value="Genomic_DNA"/>
</dbReference>
<evidence type="ECO:0000313" key="5">
    <source>
        <dbReference type="Proteomes" id="UP000014760"/>
    </source>
</evidence>
<dbReference type="AlphaFoldDB" id="R7TTU6"/>
<dbReference type="EnsemblMetazoa" id="CapteT205385">
    <property type="protein sequence ID" value="CapteP205385"/>
    <property type="gene ID" value="CapteG205385"/>
</dbReference>
<protein>
    <recommendedName>
        <fullName evidence="2">BD-FAE-like domain-containing protein</fullName>
    </recommendedName>
</protein>
<proteinExistence type="predicted"/>
<keyword evidence="5" id="KW-1185">Reference proteome</keyword>
<dbReference type="Pfam" id="PF20434">
    <property type="entry name" value="BD-FAE"/>
    <property type="match status" value="1"/>
</dbReference>
<name>R7TTU6_CAPTE</name>
<evidence type="ECO:0000313" key="4">
    <source>
        <dbReference type="EnsemblMetazoa" id="CapteP205385"/>
    </source>
</evidence>
<dbReference type="HOGENOM" id="CLU_012494_4_7_1"/>
<dbReference type="InterPro" id="IPR049492">
    <property type="entry name" value="BD-FAE-like_dom"/>
</dbReference>
<dbReference type="OrthoDB" id="433474at2759"/>
<reference evidence="3 5" key="2">
    <citation type="journal article" date="2013" name="Nature">
        <title>Insights into bilaterian evolution from three spiralian genomes.</title>
        <authorList>
            <person name="Simakov O."/>
            <person name="Marletaz F."/>
            <person name="Cho S.J."/>
            <person name="Edsinger-Gonzales E."/>
            <person name="Havlak P."/>
            <person name="Hellsten U."/>
            <person name="Kuo D.H."/>
            <person name="Larsson T."/>
            <person name="Lv J."/>
            <person name="Arendt D."/>
            <person name="Savage R."/>
            <person name="Osoegawa K."/>
            <person name="de Jong P."/>
            <person name="Grimwood J."/>
            <person name="Chapman J.A."/>
            <person name="Shapiro H."/>
            <person name="Aerts A."/>
            <person name="Otillar R.P."/>
            <person name="Terry A.Y."/>
            <person name="Boore J.L."/>
            <person name="Grigoriev I.V."/>
            <person name="Lindberg D.R."/>
            <person name="Seaver E.C."/>
            <person name="Weisblat D.A."/>
            <person name="Putnam N.H."/>
            <person name="Rokhsar D.S."/>
        </authorList>
    </citation>
    <scope>NUCLEOTIDE SEQUENCE</scope>
    <source>
        <strain evidence="3 5">I ESC-2004</strain>
    </source>
</reference>
<dbReference type="PANTHER" id="PTHR48081">
    <property type="entry name" value="AB HYDROLASE SUPERFAMILY PROTEIN C4A8.06C"/>
    <property type="match status" value="1"/>
</dbReference>
<dbReference type="EMBL" id="KB309292">
    <property type="protein sequence ID" value="ELT94881.1"/>
    <property type="molecule type" value="Genomic_DNA"/>
</dbReference>
<dbReference type="GO" id="GO:0004061">
    <property type="term" value="F:arylformamidase activity"/>
    <property type="evidence" value="ECO:0007669"/>
    <property type="project" value="TreeGrafter"/>
</dbReference>
<dbReference type="SUPFAM" id="SSF53474">
    <property type="entry name" value="alpha/beta-Hydrolases"/>
    <property type="match status" value="1"/>
</dbReference>